<accession>A0A0H4KUM0</accession>
<protein>
    <submittedName>
        <fullName evidence="1">Uncharacterized protein</fullName>
    </submittedName>
</protein>
<gene>
    <name evidence="1" type="ORF">BEH_07695</name>
</gene>
<evidence type="ECO:0000313" key="1">
    <source>
        <dbReference type="EMBL" id="AKO91993.1"/>
    </source>
</evidence>
<dbReference type="PATRIC" id="fig|135735.6.peg.1573"/>
<proteinExistence type="predicted"/>
<dbReference type="EMBL" id="CP011974">
    <property type="protein sequence ID" value="AKO91993.1"/>
    <property type="molecule type" value="Genomic_DNA"/>
</dbReference>
<name>A0A0H4KUM0_9BACI</name>
<organism evidence="1 2">
    <name type="scientific">Priestia filamentosa</name>
    <dbReference type="NCBI Taxonomy" id="1402861"/>
    <lineage>
        <taxon>Bacteria</taxon>
        <taxon>Bacillati</taxon>
        <taxon>Bacillota</taxon>
        <taxon>Bacilli</taxon>
        <taxon>Bacillales</taxon>
        <taxon>Bacillaceae</taxon>
        <taxon>Priestia</taxon>
    </lineage>
</organism>
<sequence length="86" mass="10097">MKMLITEEMIDGFNDVMVDLKSPVRLKMSETIRSVHIILNNDDFIESYIINLNKKFYSLLEDFFKNNCGLTKIEYNNTGSVFWSYG</sequence>
<evidence type="ECO:0000313" key="2">
    <source>
        <dbReference type="Proteomes" id="UP000036202"/>
    </source>
</evidence>
<keyword evidence="2" id="KW-1185">Reference proteome</keyword>
<reference evidence="1 2" key="1">
    <citation type="journal article" date="2015" name="PLoS ONE">
        <title>Genome Sequence of Bacillus endophyticus and Analysis of Its Companion Mechanism in the Ketogulonigenium vulgare-Bacillus Strain Consortium.</title>
        <authorList>
            <person name="Jia N."/>
            <person name="Du J."/>
            <person name="Ding M.Z."/>
            <person name="Gao F."/>
            <person name="Yuan Y.J."/>
        </authorList>
    </citation>
    <scope>NUCLEOTIDE SEQUENCE [LARGE SCALE GENOMIC DNA]</scope>
    <source>
        <strain evidence="1 2">Hbe603</strain>
    </source>
</reference>
<dbReference type="Proteomes" id="UP000036202">
    <property type="component" value="Chromosome"/>
</dbReference>
<dbReference type="KEGG" id="beo:BEH_07695"/>
<dbReference type="RefSeq" id="WP_046216954.1">
    <property type="nucleotide sequence ID" value="NZ_CP011974.1"/>
</dbReference>
<dbReference type="AlphaFoldDB" id="A0A0H4KUM0"/>
<reference evidence="2" key="2">
    <citation type="submission" date="2015-06" db="EMBL/GenBank/DDBJ databases">
        <title>Genome Sequence of Bacillus endophyticus and Analysis of its Companion Mechanism in the Ketogulonigenium vulgare-Bacillus strain Consortium.</title>
        <authorList>
            <person name="Jia N."/>
            <person name="Du J."/>
            <person name="Ding M.-Z."/>
            <person name="Gao F."/>
            <person name="Yuan Y.-J."/>
        </authorList>
    </citation>
    <scope>NUCLEOTIDE SEQUENCE [LARGE SCALE GENOMIC DNA]</scope>
    <source>
        <strain evidence="2">Hbe603</strain>
    </source>
</reference>